<sequence length="361" mass="41217">MKYYKQTLYILCGLLLTTVGLLVYSLYLSGVENQGKDKKTAEVLLKHVAGIWLKCESEKWEIPFYSVGAGTKKKKRTKRHLVLSEGEFTVEVDSLKDERSIFIPETSENSCIRTLFMIGEPSVEKLNKLWQECLDNRLSGYNCGLKLVYKLPNGREECSRAFTGNLTFDSPIHKLGNYYLDDMYYIEVFAYLSAPSVWRCLGWGDMKVVLFMVVVVACIISIILIWMKNGKKLNDNEYLLLGDEAQSSSIVCCIADGEYQVGEILWNEKEKKITFRDISLHCSNQPGNLLSAFIRAEGFFLSNTQISEICNWNPDDIGVSVKRRSAMAQLRRLLKSDESHVNVKSGKNEMKENGYYLCIEK</sequence>
<evidence type="ECO:0000256" key="1">
    <source>
        <dbReference type="SAM" id="Phobius"/>
    </source>
</evidence>
<dbReference type="Proteomes" id="UP000284772">
    <property type="component" value="Unassembled WGS sequence"/>
</dbReference>
<comment type="caution">
    <text evidence="2">The sequence shown here is derived from an EMBL/GenBank/DDBJ whole genome shotgun (WGS) entry which is preliminary data.</text>
</comment>
<gene>
    <name evidence="2" type="ORF">DWX27_21925</name>
</gene>
<feature type="transmembrane region" description="Helical" evidence="1">
    <location>
        <begin position="7"/>
        <end position="27"/>
    </location>
</feature>
<protein>
    <submittedName>
        <fullName evidence="2">Uncharacterized protein</fullName>
    </submittedName>
</protein>
<name>A0A412NV57_9BACE</name>
<dbReference type="EMBL" id="QRWT01000041">
    <property type="protein sequence ID" value="RGT45232.1"/>
    <property type="molecule type" value="Genomic_DNA"/>
</dbReference>
<accession>A0A412NV57</accession>
<dbReference type="AlphaFoldDB" id="A0A412NV57"/>
<reference evidence="2 3" key="1">
    <citation type="submission" date="2018-08" db="EMBL/GenBank/DDBJ databases">
        <title>A genome reference for cultivated species of the human gut microbiota.</title>
        <authorList>
            <person name="Zou Y."/>
            <person name="Xue W."/>
            <person name="Luo G."/>
        </authorList>
    </citation>
    <scope>NUCLEOTIDE SEQUENCE [LARGE SCALE GENOMIC DNA]</scope>
    <source>
        <strain evidence="2 3">AF19-10AC</strain>
    </source>
</reference>
<keyword evidence="1" id="KW-0472">Membrane</keyword>
<keyword evidence="1" id="KW-1133">Transmembrane helix</keyword>
<organism evidence="2 3">
    <name type="scientific">Bacteroides intestinalis</name>
    <dbReference type="NCBI Taxonomy" id="329854"/>
    <lineage>
        <taxon>Bacteria</taxon>
        <taxon>Pseudomonadati</taxon>
        <taxon>Bacteroidota</taxon>
        <taxon>Bacteroidia</taxon>
        <taxon>Bacteroidales</taxon>
        <taxon>Bacteroidaceae</taxon>
        <taxon>Bacteroides</taxon>
    </lineage>
</organism>
<proteinExistence type="predicted"/>
<dbReference type="RefSeq" id="WP_115501679.1">
    <property type="nucleotide sequence ID" value="NZ_CABMMK010000001.1"/>
</dbReference>
<keyword evidence="1" id="KW-0812">Transmembrane</keyword>
<evidence type="ECO:0000313" key="2">
    <source>
        <dbReference type="EMBL" id="RGT45232.1"/>
    </source>
</evidence>
<evidence type="ECO:0000313" key="3">
    <source>
        <dbReference type="Proteomes" id="UP000284772"/>
    </source>
</evidence>
<feature type="transmembrane region" description="Helical" evidence="1">
    <location>
        <begin position="208"/>
        <end position="227"/>
    </location>
</feature>